<dbReference type="EMBL" id="MLAA01000012">
    <property type="protein sequence ID" value="OOF70344.1"/>
    <property type="molecule type" value="Genomic_DNA"/>
</dbReference>
<protein>
    <submittedName>
        <fullName evidence="1">Uncharacterized protein</fullName>
    </submittedName>
</protein>
<evidence type="ECO:0000313" key="1">
    <source>
        <dbReference type="EMBL" id="OOF70344.1"/>
    </source>
</evidence>
<proteinExistence type="predicted"/>
<dbReference type="Proteomes" id="UP000188820">
    <property type="component" value="Unassembled WGS sequence"/>
</dbReference>
<accession>A0ABX3KYB6</accession>
<evidence type="ECO:0000313" key="2">
    <source>
        <dbReference type="Proteomes" id="UP000188820"/>
    </source>
</evidence>
<dbReference type="RefSeq" id="WP_077462860.1">
    <property type="nucleotide sequence ID" value="NZ_MLAA01000012.1"/>
</dbReference>
<keyword evidence="2" id="KW-1185">Reference proteome</keyword>
<sequence>MGLYSVEQNFFTIEQFISNFKQEYDKKISIDNILDFFENEKISLFLFVKKNEDEIKIANSVFKDDEISVKYSRNELDKTILFHSNKKMEAMNVGLFQFETKDYIKNNYVSLYNDENKHHSISGITNSKLYYENISEYTSTNLLTKQNEKIEIIEKQEILILNDCFYSGYFKIPKGKIKLPYLIKPEMIPEKLNAIIESLLPELEIYSHYEFLGNEDLKKSFKTSTINIFIPNYLDKLKIDFFKNLYISKDDIERIKEELDLLSIFDTRKPNNESDYEMYQSIINALVFMHHPKFQKVNRKDFFITDRNRPSFNAISEAISDILEEMESKMGYSGKVRKAKTIAPFLEKFLERSQYY</sequence>
<gene>
    <name evidence="1" type="ORF">BKG89_03775</name>
</gene>
<name>A0ABX3KYB6_9PAST</name>
<comment type="caution">
    <text evidence="1">The sequence shown here is derived from an EMBL/GenBank/DDBJ whole genome shotgun (WGS) entry which is preliminary data.</text>
</comment>
<organism evidence="1 2">
    <name type="scientific">Rodentibacter caecimuris</name>
    <dbReference type="NCBI Taxonomy" id="1796644"/>
    <lineage>
        <taxon>Bacteria</taxon>
        <taxon>Pseudomonadati</taxon>
        <taxon>Pseudomonadota</taxon>
        <taxon>Gammaproteobacteria</taxon>
        <taxon>Pasteurellales</taxon>
        <taxon>Pasteurellaceae</taxon>
        <taxon>Rodentibacter</taxon>
    </lineage>
</organism>
<reference evidence="1 2" key="1">
    <citation type="submission" date="2016-10" db="EMBL/GenBank/DDBJ databases">
        <title>Rodentibacter gen. nov. and new species.</title>
        <authorList>
            <person name="Christensen H."/>
        </authorList>
    </citation>
    <scope>NUCLEOTIDE SEQUENCE [LARGE SCALE GENOMIC DNA]</scope>
    <source>
        <strain evidence="1 2">1998236014</strain>
    </source>
</reference>